<proteinExistence type="predicted"/>
<organism evidence="2 3">
    <name type="scientific">Mucuna pruriens</name>
    <name type="common">Velvet bean</name>
    <name type="synonym">Dolichos pruriens</name>
    <dbReference type="NCBI Taxonomy" id="157652"/>
    <lineage>
        <taxon>Eukaryota</taxon>
        <taxon>Viridiplantae</taxon>
        <taxon>Streptophyta</taxon>
        <taxon>Embryophyta</taxon>
        <taxon>Tracheophyta</taxon>
        <taxon>Spermatophyta</taxon>
        <taxon>Magnoliopsida</taxon>
        <taxon>eudicotyledons</taxon>
        <taxon>Gunneridae</taxon>
        <taxon>Pentapetalae</taxon>
        <taxon>rosids</taxon>
        <taxon>fabids</taxon>
        <taxon>Fabales</taxon>
        <taxon>Fabaceae</taxon>
        <taxon>Papilionoideae</taxon>
        <taxon>50 kb inversion clade</taxon>
        <taxon>NPAAA clade</taxon>
        <taxon>indigoferoid/millettioid clade</taxon>
        <taxon>Phaseoleae</taxon>
        <taxon>Mucuna</taxon>
    </lineage>
</organism>
<keyword evidence="1" id="KW-0732">Signal</keyword>
<comment type="caution">
    <text evidence="2">The sequence shown here is derived from an EMBL/GenBank/DDBJ whole genome shotgun (WGS) entry which is preliminary data.</text>
</comment>
<dbReference type="EMBL" id="QJKJ01008703">
    <property type="protein sequence ID" value="RDX78904.1"/>
    <property type="molecule type" value="Genomic_DNA"/>
</dbReference>
<evidence type="ECO:0008006" key="4">
    <source>
        <dbReference type="Google" id="ProtNLM"/>
    </source>
</evidence>
<feature type="chain" id="PRO_5017084822" description="Reverse transcriptase Ty1/copia-type domain-containing protein" evidence="1">
    <location>
        <begin position="30"/>
        <end position="67"/>
    </location>
</feature>
<reference evidence="2" key="1">
    <citation type="submission" date="2018-05" db="EMBL/GenBank/DDBJ databases">
        <title>Draft genome of Mucuna pruriens seed.</title>
        <authorList>
            <person name="Nnadi N.E."/>
            <person name="Vos R."/>
            <person name="Hasami M.H."/>
            <person name="Devisetty U.K."/>
            <person name="Aguiy J.C."/>
        </authorList>
    </citation>
    <scope>NUCLEOTIDE SEQUENCE [LARGE SCALE GENOMIC DNA]</scope>
    <source>
        <strain evidence="2">JCA_2017</strain>
    </source>
</reference>
<feature type="signal peptide" evidence="1">
    <location>
        <begin position="1"/>
        <end position="29"/>
    </location>
</feature>
<protein>
    <recommendedName>
        <fullName evidence="4">Reverse transcriptase Ty1/copia-type domain-containing protein</fullName>
    </recommendedName>
</protein>
<evidence type="ECO:0000256" key="1">
    <source>
        <dbReference type="SAM" id="SignalP"/>
    </source>
</evidence>
<keyword evidence="3" id="KW-1185">Reference proteome</keyword>
<sequence length="67" mass="8034">MYELKHTSRQWLIIFFIVFLNSNFKQSKSNFPFSNKVVQLKLQQLFKLKIIGNLKYFLGLELAYSTK</sequence>
<feature type="non-terminal residue" evidence="2">
    <location>
        <position position="1"/>
    </location>
</feature>
<dbReference type="Proteomes" id="UP000257109">
    <property type="component" value="Unassembled WGS sequence"/>
</dbReference>
<accession>A0A371FKU4</accession>
<name>A0A371FKU4_MUCPR</name>
<evidence type="ECO:0000313" key="3">
    <source>
        <dbReference type="Proteomes" id="UP000257109"/>
    </source>
</evidence>
<evidence type="ECO:0000313" key="2">
    <source>
        <dbReference type="EMBL" id="RDX78904.1"/>
    </source>
</evidence>
<dbReference type="AlphaFoldDB" id="A0A371FKU4"/>
<gene>
    <name evidence="2" type="ORF">CR513_40745</name>
</gene>